<dbReference type="InterPro" id="IPR016161">
    <property type="entry name" value="Ald_DH/histidinol_DH"/>
</dbReference>
<dbReference type="OrthoDB" id="10567388at2759"/>
<accession>A0A834ZRX1</accession>
<organism evidence="4 5">
    <name type="scientific">Tetracentron sinense</name>
    <name type="common">Spur-leaf</name>
    <dbReference type="NCBI Taxonomy" id="13715"/>
    <lineage>
        <taxon>Eukaryota</taxon>
        <taxon>Viridiplantae</taxon>
        <taxon>Streptophyta</taxon>
        <taxon>Embryophyta</taxon>
        <taxon>Tracheophyta</taxon>
        <taxon>Spermatophyta</taxon>
        <taxon>Magnoliopsida</taxon>
        <taxon>Trochodendrales</taxon>
        <taxon>Trochodendraceae</taxon>
        <taxon>Tetracentron</taxon>
    </lineage>
</organism>
<name>A0A834ZRX1_TETSI</name>
<dbReference type="AlphaFoldDB" id="A0A834ZRX1"/>
<proteinExistence type="inferred from homology"/>
<keyword evidence="5" id="KW-1185">Reference proteome</keyword>
<keyword evidence="3" id="KW-1133">Transmembrane helix</keyword>
<dbReference type="PROSITE" id="PS51257">
    <property type="entry name" value="PROKAR_LIPOPROTEIN"/>
    <property type="match status" value="1"/>
</dbReference>
<evidence type="ECO:0000313" key="4">
    <source>
        <dbReference type="EMBL" id="KAF8412659.1"/>
    </source>
</evidence>
<feature type="transmembrane region" description="Helical" evidence="3">
    <location>
        <begin position="73"/>
        <end position="101"/>
    </location>
</feature>
<dbReference type="Proteomes" id="UP000655225">
    <property type="component" value="Unassembled WGS sequence"/>
</dbReference>
<dbReference type="GO" id="GO:0016620">
    <property type="term" value="F:oxidoreductase activity, acting on the aldehyde or oxo group of donors, NAD or NADP as acceptor"/>
    <property type="evidence" value="ECO:0007669"/>
    <property type="project" value="InterPro"/>
</dbReference>
<evidence type="ECO:0000256" key="3">
    <source>
        <dbReference type="SAM" id="Phobius"/>
    </source>
</evidence>
<keyword evidence="2" id="KW-0560">Oxidoreductase</keyword>
<comment type="similarity">
    <text evidence="1">Belongs to the aldehyde dehydrogenase family.</text>
</comment>
<evidence type="ECO:0000256" key="1">
    <source>
        <dbReference type="ARBA" id="ARBA00009986"/>
    </source>
</evidence>
<comment type="caution">
    <text evidence="4">The sequence shown here is derived from an EMBL/GenBank/DDBJ whole genome shotgun (WGS) entry which is preliminary data.</text>
</comment>
<gene>
    <name evidence="4" type="ORF">HHK36_000627</name>
</gene>
<evidence type="ECO:0000313" key="5">
    <source>
        <dbReference type="Proteomes" id="UP000655225"/>
    </source>
</evidence>
<dbReference type="InterPro" id="IPR016163">
    <property type="entry name" value="Ald_DH_C"/>
</dbReference>
<keyword evidence="3" id="KW-0812">Transmembrane</keyword>
<dbReference type="SUPFAM" id="SSF53720">
    <property type="entry name" value="ALDH-like"/>
    <property type="match status" value="1"/>
</dbReference>
<dbReference type="EMBL" id="JABCRI010000001">
    <property type="protein sequence ID" value="KAF8412659.1"/>
    <property type="molecule type" value="Genomic_DNA"/>
</dbReference>
<dbReference type="PROSITE" id="PS00070">
    <property type="entry name" value="ALDEHYDE_DEHYDR_CYS"/>
    <property type="match status" value="1"/>
</dbReference>
<feature type="transmembrane region" description="Helical" evidence="3">
    <location>
        <begin position="29"/>
        <end position="53"/>
    </location>
</feature>
<dbReference type="InterPro" id="IPR016160">
    <property type="entry name" value="Ald_DH_CS_CYS"/>
</dbReference>
<keyword evidence="3" id="KW-0472">Membrane</keyword>
<protein>
    <submittedName>
        <fullName evidence="4">Uncharacterized protein</fullName>
    </submittedName>
</protein>
<sequence length="140" mass="15425">MFGLRKAICALIHSWISCGAKRMFGSKGVAAVLFAVVTLQQFVCCSWFAAAYLLGPCCFPKELLKVNLVFSPIIHFFLFDLSLKLIGNMVVTLAYACNLCLQLAAKFRNSGQTCVCANRIIVQEGIDGLNVQLHNSFRNV</sequence>
<evidence type="ECO:0000256" key="2">
    <source>
        <dbReference type="ARBA" id="ARBA00023002"/>
    </source>
</evidence>
<dbReference type="Gene3D" id="3.40.309.10">
    <property type="entry name" value="Aldehyde Dehydrogenase, Chain A, domain 2"/>
    <property type="match status" value="1"/>
</dbReference>
<reference evidence="4 5" key="1">
    <citation type="submission" date="2020-04" db="EMBL/GenBank/DDBJ databases">
        <title>Plant Genome Project.</title>
        <authorList>
            <person name="Zhang R.-G."/>
        </authorList>
    </citation>
    <scope>NUCLEOTIDE SEQUENCE [LARGE SCALE GENOMIC DNA]</scope>
    <source>
        <strain evidence="4">YNK0</strain>
        <tissue evidence="4">Leaf</tissue>
    </source>
</reference>